<dbReference type="Proteomes" id="UP001139462">
    <property type="component" value="Unassembled WGS sequence"/>
</dbReference>
<gene>
    <name evidence="2" type="ORF">K8344_13990</name>
</gene>
<accession>A0A9X1R671</accession>
<keyword evidence="1" id="KW-1133">Transmembrane helix</keyword>
<dbReference type="EMBL" id="JAIRBB010000064">
    <property type="protein sequence ID" value="MCG2432233.1"/>
    <property type="molecule type" value="Genomic_DNA"/>
</dbReference>
<dbReference type="RefSeq" id="WP_237609294.1">
    <property type="nucleotide sequence ID" value="NZ_JAIRBB010000064.1"/>
</dbReference>
<organism evidence="2 3">
    <name type="scientific">Aequorivita xiaoshiensis</name>
    <dbReference type="NCBI Taxonomy" id="2874476"/>
    <lineage>
        <taxon>Bacteria</taxon>
        <taxon>Pseudomonadati</taxon>
        <taxon>Bacteroidota</taxon>
        <taxon>Flavobacteriia</taxon>
        <taxon>Flavobacteriales</taxon>
        <taxon>Flavobacteriaceae</taxon>
        <taxon>Aequorivita</taxon>
    </lineage>
</organism>
<protein>
    <submittedName>
        <fullName evidence="2">Uncharacterized protein</fullName>
    </submittedName>
</protein>
<evidence type="ECO:0000313" key="2">
    <source>
        <dbReference type="EMBL" id="MCG2432233.1"/>
    </source>
</evidence>
<sequence length="171" mass="19519">MTTSIITTVLIFIFLYFIKKTSKRKSKIDENGNSVHRLPLLYGIVGIIPLIISLIISIATIVDIENIDLANIIPIIVLFTSLGIIMCLMTWMNKVILNSNEIIQRNMWGKTISIKLDEIKSIKFNRVSLYLNIRDGKKKIKCHEHLEGFQEIVKKLSDKTEMSEAEMGIVI</sequence>
<evidence type="ECO:0000256" key="1">
    <source>
        <dbReference type="SAM" id="Phobius"/>
    </source>
</evidence>
<evidence type="ECO:0000313" key="3">
    <source>
        <dbReference type="Proteomes" id="UP001139462"/>
    </source>
</evidence>
<reference evidence="2" key="1">
    <citation type="submission" date="2021-09" db="EMBL/GenBank/DDBJ databases">
        <title>Genome of Aequorivita sp. strain F64183.</title>
        <authorList>
            <person name="Wang Y."/>
        </authorList>
    </citation>
    <scope>NUCLEOTIDE SEQUENCE</scope>
    <source>
        <strain evidence="2">F64183</strain>
    </source>
</reference>
<feature type="transmembrane region" description="Helical" evidence="1">
    <location>
        <begin position="40"/>
        <end position="62"/>
    </location>
</feature>
<feature type="transmembrane region" description="Helical" evidence="1">
    <location>
        <begin position="69"/>
        <end position="92"/>
    </location>
</feature>
<keyword evidence="3" id="KW-1185">Reference proteome</keyword>
<name>A0A9X1R671_9FLAO</name>
<comment type="caution">
    <text evidence="2">The sequence shown here is derived from an EMBL/GenBank/DDBJ whole genome shotgun (WGS) entry which is preliminary data.</text>
</comment>
<proteinExistence type="predicted"/>
<dbReference type="AlphaFoldDB" id="A0A9X1R671"/>
<keyword evidence="1" id="KW-0472">Membrane</keyword>
<keyword evidence="1" id="KW-0812">Transmembrane</keyword>